<dbReference type="InterPro" id="IPR002110">
    <property type="entry name" value="Ankyrin_rpt"/>
</dbReference>
<dbReference type="Pfam" id="PF13920">
    <property type="entry name" value="zf-C3HC4_3"/>
    <property type="match status" value="1"/>
</dbReference>
<dbReference type="SUPFAM" id="SSF48403">
    <property type="entry name" value="Ankyrin repeat"/>
    <property type="match status" value="1"/>
</dbReference>
<dbReference type="GO" id="GO:0008270">
    <property type="term" value="F:zinc ion binding"/>
    <property type="evidence" value="ECO:0007669"/>
    <property type="project" value="UniProtKB-KW"/>
</dbReference>
<dbReference type="VEuPathDB" id="GiardiaDB:QR46_4272"/>
<reference evidence="3 4" key="2">
    <citation type="journal article" date="2013" name="Genome Biol. Evol.">
        <title>Genome sequencing of Giardia lamblia genotypes A2 and B isolates (DH and GS) and comparative analysis with the genomes of genotypes A1 and E (WB and Pig).</title>
        <authorList>
            <person name="Adam R.D."/>
            <person name="Dahlstrom E.W."/>
            <person name="Martens C.A."/>
            <person name="Bruno D.P."/>
            <person name="Barbian K.D."/>
            <person name="Ricklefs S.M."/>
            <person name="Hernandez M.M."/>
            <person name="Narla N.P."/>
            <person name="Patel R.B."/>
            <person name="Porcella S.F."/>
            <person name="Nash T.E."/>
        </authorList>
    </citation>
    <scope>NUCLEOTIDE SEQUENCE [LARGE SCALE GENOMIC DNA]</scope>
    <source>
        <strain evidence="3 4">GS</strain>
    </source>
</reference>
<dbReference type="PANTHER" id="PTHR24120">
    <property type="entry name" value="GH07239P"/>
    <property type="match status" value="1"/>
</dbReference>
<comment type="caution">
    <text evidence="3">The sequence shown here is derived from an EMBL/GenBank/DDBJ whole genome shotgun (WGS) entry which is preliminary data.</text>
</comment>
<dbReference type="EMBL" id="AHHH01000152">
    <property type="protein sequence ID" value="ESU41032.1"/>
    <property type="molecule type" value="Genomic_DNA"/>
</dbReference>
<accession>V6TRP8</accession>
<dbReference type="InterPro" id="IPR001841">
    <property type="entry name" value="Znf_RING"/>
</dbReference>
<name>V6TRP8_GIAIN</name>
<dbReference type="VEuPathDB" id="GiardiaDB:GL50581_3916"/>
<evidence type="ECO:0000313" key="4">
    <source>
        <dbReference type="Proteomes" id="UP000018040"/>
    </source>
</evidence>
<dbReference type="VEuPathDB" id="GiardiaDB:DHA2_2351"/>
<gene>
    <name evidence="3" type="ORF">GSB_2351</name>
</gene>
<dbReference type="AlphaFoldDB" id="V6TRP8"/>
<organism evidence="3 4">
    <name type="scientific">Giardia intestinalis</name>
    <name type="common">Giardia lamblia</name>
    <dbReference type="NCBI Taxonomy" id="5741"/>
    <lineage>
        <taxon>Eukaryota</taxon>
        <taxon>Metamonada</taxon>
        <taxon>Diplomonadida</taxon>
        <taxon>Hexamitidae</taxon>
        <taxon>Giardiinae</taxon>
        <taxon>Giardia</taxon>
    </lineage>
</organism>
<dbReference type="PANTHER" id="PTHR24120:SF4">
    <property type="entry name" value="GH07239P"/>
    <property type="match status" value="1"/>
</dbReference>
<feature type="non-terminal residue" evidence="3">
    <location>
        <position position="1"/>
    </location>
</feature>
<dbReference type="Pfam" id="PF12796">
    <property type="entry name" value="Ank_2"/>
    <property type="match status" value="1"/>
</dbReference>
<evidence type="ECO:0000259" key="2">
    <source>
        <dbReference type="PROSITE" id="PS50089"/>
    </source>
</evidence>
<keyword evidence="1" id="KW-0863">Zinc-finger</keyword>
<dbReference type="PROSITE" id="PS50089">
    <property type="entry name" value="ZF_RING_2"/>
    <property type="match status" value="1"/>
</dbReference>
<protein>
    <submittedName>
        <fullName evidence="3">Putative Ring finger domain protein</fullName>
    </submittedName>
</protein>
<proteinExistence type="predicted"/>
<sequence>RRSSNCFKRARTSAFSSSKFTILLYRNGSFGIAYPSTMKVQATYLNCNRTQRGTNNLFSGMPTTETSHWFEAARRGAVSFLLEHLDDYAGSFDSNGKTALMYLALHPVPPPDDLVVVEASLLDKDGHSALCYACRALNTDGIKRLWREEGHTLGLSALMLAVLSDDNPDPDTLHKDMRQQDNCGMTALMYAIVLDRKQYVDLLWEGERGCVDRQGRTALMLAVLCQNSYAFSKLYADPTEHGRLSVAKWSALGYAIVGNSLTFVQSLLPYEYAISGAAYTLSALSQRTTNAEISKLVIDGGLQFLVTQKYSSHPERVGICIVCLDEFCIVRSSPCGHRCTCYTCSQELQKRKLHNQCPLCRAEVEQWTLDWTVLDDPC</sequence>
<dbReference type="SUPFAM" id="SSF57850">
    <property type="entry name" value="RING/U-box"/>
    <property type="match status" value="1"/>
</dbReference>
<keyword evidence="1" id="KW-0479">Metal-binding</keyword>
<dbReference type="Proteomes" id="UP000018040">
    <property type="component" value="Unassembled WGS sequence"/>
</dbReference>
<dbReference type="InterPro" id="IPR013083">
    <property type="entry name" value="Znf_RING/FYVE/PHD"/>
</dbReference>
<dbReference type="InterPro" id="IPR036770">
    <property type="entry name" value="Ankyrin_rpt-contain_sf"/>
</dbReference>
<dbReference type="Gene3D" id="1.25.40.20">
    <property type="entry name" value="Ankyrin repeat-containing domain"/>
    <property type="match status" value="2"/>
</dbReference>
<dbReference type="OrthoDB" id="66726at2759"/>
<dbReference type="VEuPathDB" id="GiardiaDB:GL50803_002351"/>
<dbReference type="Gene3D" id="3.30.40.10">
    <property type="entry name" value="Zinc/RING finger domain, C3HC4 (zinc finger)"/>
    <property type="match status" value="1"/>
</dbReference>
<evidence type="ECO:0000256" key="1">
    <source>
        <dbReference type="PROSITE-ProRule" id="PRU00175"/>
    </source>
</evidence>
<reference evidence="4" key="1">
    <citation type="submission" date="2012-02" db="EMBL/GenBank/DDBJ databases">
        <title>Genome sequencing of Giardia lamblia Genotypes A2 and B isolates (DH and GS) and comparative analysis with the genomes of Genotypes A1 and E (WB and Pig).</title>
        <authorList>
            <person name="Adam R."/>
            <person name="Dahlstrom E."/>
            <person name="Martens C."/>
            <person name="Bruno D."/>
            <person name="Barbian K."/>
            <person name="Porcella S.F."/>
            <person name="Nash T."/>
        </authorList>
    </citation>
    <scope>NUCLEOTIDE SEQUENCE</scope>
    <source>
        <strain evidence="4">GS</strain>
    </source>
</reference>
<keyword evidence="1" id="KW-0862">Zinc</keyword>
<feature type="domain" description="RING-type" evidence="2">
    <location>
        <begin position="320"/>
        <end position="361"/>
    </location>
</feature>
<evidence type="ECO:0000313" key="3">
    <source>
        <dbReference type="EMBL" id="ESU41032.1"/>
    </source>
</evidence>